<evidence type="ECO:0000313" key="4">
    <source>
        <dbReference type="EMBL" id="MBK8573918.1"/>
    </source>
</evidence>
<dbReference type="PANTHER" id="PTHR10584">
    <property type="entry name" value="SUGAR KINASE"/>
    <property type="match status" value="1"/>
</dbReference>
<dbReference type="PANTHER" id="PTHR10584:SF166">
    <property type="entry name" value="RIBOKINASE"/>
    <property type="match status" value="1"/>
</dbReference>
<dbReference type="InterPro" id="IPR029056">
    <property type="entry name" value="Ribokinase-like"/>
</dbReference>
<evidence type="ECO:0000313" key="5">
    <source>
        <dbReference type="Proteomes" id="UP000709959"/>
    </source>
</evidence>
<protein>
    <submittedName>
        <fullName evidence="4">Carbohydrate kinase family protein</fullName>
    </submittedName>
</protein>
<feature type="domain" description="Carbohydrate kinase PfkB" evidence="3">
    <location>
        <begin position="53"/>
        <end position="290"/>
    </location>
</feature>
<evidence type="ECO:0000256" key="1">
    <source>
        <dbReference type="ARBA" id="ARBA00022679"/>
    </source>
</evidence>
<dbReference type="EMBL" id="JADKCH010000033">
    <property type="protein sequence ID" value="MBK8573918.1"/>
    <property type="molecule type" value="Genomic_DNA"/>
</dbReference>
<evidence type="ECO:0000259" key="3">
    <source>
        <dbReference type="Pfam" id="PF00294"/>
    </source>
</evidence>
<proteinExistence type="predicted"/>
<name>A0A936K6M5_9BACT</name>
<gene>
    <name evidence="4" type="ORF">IPN91_15150</name>
</gene>
<dbReference type="InterPro" id="IPR011611">
    <property type="entry name" value="PfkB_dom"/>
</dbReference>
<organism evidence="4 5">
    <name type="scientific">Candidatus Geothrix odensensis</name>
    <dbReference type="NCBI Taxonomy" id="2954440"/>
    <lineage>
        <taxon>Bacteria</taxon>
        <taxon>Pseudomonadati</taxon>
        <taxon>Acidobacteriota</taxon>
        <taxon>Holophagae</taxon>
        <taxon>Holophagales</taxon>
        <taxon>Holophagaceae</taxon>
        <taxon>Geothrix</taxon>
    </lineage>
</organism>
<dbReference type="Gene3D" id="3.40.1190.20">
    <property type="match status" value="1"/>
</dbReference>
<dbReference type="Pfam" id="PF00294">
    <property type="entry name" value="PfkB"/>
    <property type="match status" value="1"/>
</dbReference>
<comment type="caution">
    <text evidence="4">The sequence shown here is derived from an EMBL/GenBank/DDBJ whole genome shotgun (WGS) entry which is preliminary data.</text>
</comment>
<keyword evidence="2 4" id="KW-0418">Kinase</keyword>
<dbReference type="Proteomes" id="UP000709959">
    <property type="component" value="Unassembled WGS sequence"/>
</dbReference>
<dbReference type="AlphaFoldDB" id="A0A936K6M5"/>
<evidence type="ECO:0000256" key="2">
    <source>
        <dbReference type="ARBA" id="ARBA00022777"/>
    </source>
</evidence>
<sequence>MEGLSPSPEVVVLGCAGVDTNVFLPGREVDWSVEANFTENLDTAGQAGVYASRGYAALGRRVAFIGNLGDDACGAMVREAFTRDGVDVRGLFIDPAGTARSVNVMYPDGRRKNFYDARAASGLRPDPARCREVMAGARLVHSHLADWARHLLPVARELGLVVACDLQDVVDPGDAYRQDFIREADILFFSAANHADPAPLIRRFLRDRPERIVVSGMGAQGCALGTRKGIRFFPPEPSDLPVVDTNGAGDSLAVGFLTSHVLEGRSLAESVRRGQLAARHCCSLRGTSEGLIRAEALAALLRQPAPGPELG</sequence>
<dbReference type="SUPFAM" id="SSF53613">
    <property type="entry name" value="Ribokinase-like"/>
    <property type="match status" value="1"/>
</dbReference>
<accession>A0A936K6M5</accession>
<keyword evidence="1" id="KW-0808">Transferase</keyword>
<reference evidence="4 5" key="1">
    <citation type="submission" date="2020-10" db="EMBL/GenBank/DDBJ databases">
        <title>Connecting structure to function with the recovery of over 1000 high-quality activated sludge metagenome-assembled genomes encoding full-length rRNA genes using long-read sequencing.</title>
        <authorList>
            <person name="Singleton C.M."/>
            <person name="Petriglieri F."/>
            <person name="Kristensen J.M."/>
            <person name="Kirkegaard R.H."/>
            <person name="Michaelsen T.Y."/>
            <person name="Andersen M.H."/>
            <person name="Karst S.M."/>
            <person name="Dueholm M.S."/>
            <person name="Nielsen P.H."/>
            <person name="Albertsen M."/>
        </authorList>
    </citation>
    <scope>NUCLEOTIDE SEQUENCE [LARGE SCALE GENOMIC DNA]</scope>
    <source>
        <strain evidence="4">OdNE_18-Q3-R46-58_MAXAC.008</strain>
    </source>
</reference>
<dbReference type="GO" id="GO:0016301">
    <property type="term" value="F:kinase activity"/>
    <property type="evidence" value="ECO:0007669"/>
    <property type="project" value="UniProtKB-KW"/>
</dbReference>
<dbReference type="PROSITE" id="PS00584">
    <property type="entry name" value="PFKB_KINASES_2"/>
    <property type="match status" value="1"/>
</dbReference>
<dbReference type="InterPro" id="IPR002173">
    <property type="entry name" value="Carboh/pur_kinase_PfkB_CS"/>
</dbReference>